<keyword evidence="3" id="KW-1185">Reference proteome</keyword>
<evidence type="ECO:0000313" key="2">
    <source>
        <dbReference type="EMBL" id="TDE11894.1"/>
    </source>
</evidence>
<name>A0A4R5DIX7_9ACTN</name>
<dbReference type="AlphaFoldDB" id="A0A4R5DIX7"/>
<dbReference type="Proteomes" id="UP000294739">
    <property type="component" value="Unassembled WGS sequence"/>
</dbReference>
<organism evidence="2 3">
    <name type="scientific">Jiangella asiatica</name>
    <dbReference type="NCBI Taxonomy" id="2530372"/>
    <lineage>
        <taxon>Bacteria</taxon>
        <taxon>Bacillati</taxon>
        <taxon>Actinomycetota</taxon>
        <taxon>Actinomycetes</taxon>
        <taxon>Jiangellales</taxon>
        <taxon>Jiangellaceae</taxon>
        <taxon>Jiangella</taxon>
    </lineage>
</organism>
<dbReference type="CDD" id="cd04301">
    <property type="entry name" value="NAT_SF"/>
    <property type="match status" value="1"/>
</dbReference>
<protein>
    <submittedName>
        <fullName evidence="2">GNAT family N-acetyltransferase</fullName>
    </submittedName>
</protein>
<evidence type="ECO:0000313" key="3">
    <source>
        <dbReference type="Proteomes" id="UP000294739"/>
    </source>
</evidence>
<dbReference type="OrthoDB" id="3239945at2"/>
<dbReference type="InParanoid" id="A0A4R5DIX7"/>
<dbReference type="Pfam" id="PF00583">
    <property type="entry name" value="Acetyltransf_1"/>
    <property type="match status" value="1"/>
</dbReference>
<feature type="domain" description="N-acetyltransferase" evidence="1">
    <location>
        <begin position="5"/>
        <end position="191"/>
    </location>
</feature>
<dbReference type="InterPro" id="IPR000182">
    <property type="entry name" value="GNAT_dom"/>
</dbReference>
<dbReference type="EMBL" id="SMKZ01000009">
    <property type="protein sequence ID" value="TDE11894.1"/>
    <property type="molecule type" value="Genomic_DNA"/>
</dbReference>
<dbReference type="PROSITE" id="PS51186">
    <property type="entry name" value="GNAT"/>
    <property type="match status" value="1"/>
</dbReference>
<proteinExistence type="predicted"/>
<accession>A0A4R5DIX7</accession>
<keyword evidence="2" id="KW-0808">Transferase</keyword>
<sequence length="196" mass="21910">MAYAFQTRPLTADTWADLEALFDLRGGSIVRGCWCMYYRKSAASASAAVAAANKRDLRGLVDGDGVTPGLVGYVDGAPAGWISLGPREDYTRLSRSRIMKPVDDTPVWSIVCTYVAKPFRGQGVQHRLLGAAIDHARDHGVRLLEAYPVDKAERSHDDFMFFGSRSLYEKAGFTEVFRRSPTRVVMRRALRPPRRR</sequence>
<reference evidence="2 3" key="1">
    <citation type="submission" date="2019-03" db="EMBL/GenBank/DDBJ databases">
        <title>Draft genome sequences of novel Actinobacteria.</title>
        <authorList>
            <person name="Sahin N."/>
            <person name="Ay H."/>
            <person name="Saygin H."/>
        </authorList>
    </citation>
    <scope>NUCLEOTIDE SEQUENCE [LARGE SCALE GENOMIC DNA]</scope>
    <source>
        <strain evidence="2 3">5K138</strain>
    </source>
</reference>
<dbReference type="GO" id="GO:0016747">
    <property type="term" value="F:acyltransferase activity, transferring groups other than amino-acyl groups"/>
    <property type="evidence" value="ECO:0007669"/>
    <property type="project" value="InterPro"/>
</dbReference>
<evidence type="ECO:0000259" key="1">
    <source>
        <dbReference type="PROSITE" id="PS51186"/>
    </source>
</evidence>
<dbReference type="Gene3D" id="3.40.630.30">
    <property type="match status" value="1"/>
</dbReference>
<comment type="caution">
    <text evidence="2">The sequence shown here is derived from an EMBL/GenBank/DDBJ whole genome shotgun (WGS) entry which is preliminary data.</text>
</comment>
<gene>
    <name evidence="2" type="ORF">E1269_09060</name>
</gene>
<dbReference type="RefSeq" id="WP_131893560.1">
    <property type="nucleotide sequence ID" value="NZ_SMKZ01000009.1"/>
</dbReference>
<dbReference type="SUPFAM" id="SSF55729">
    <property type="entry name" value="Acyl-CoA N-acyltransferases (Nat)"/>
    <property type="match status" value="1"/>
</dbReference>
<dbReference type="InterPro" id="IPR016181">
    <property type="entry name" value="Acyl_CoA_acyltransferase"/>
</dbReference>